<dbReference type="Proteomes" id="UP000033115">
    <property type="component" value="Chromosome"/>
</dbReference>
<dbReference type="GO" id="GO:0043565">
    <property type="term" value="F:sequence-specific DNA binding"/>
    <property type="evidence" value="ECO:0007669"/>
    <property type="project" value="InterPro"/>
</dbReference>
<dbReference type="InterPro" id="IPR035965">
    <property type="entry name" value="PAS-like_dom_sf"/>
</dbReference>
<dbReference type="FunFam" id="3.40.50.300:FF:000006">
    <property type="entry name" value="DNA-binding transcriptional regulator NtrC"/>
    <property type="match status" value="1"/>
</dbReference>
<proteinExistence type="predicted"/>
<dbReference type="NCBIfam" id="TIGR00229">
    <property type="entry name" value="sensory_box"/>
    <property type="match status" value="1"/>
</dbReference>
<accession>A0A0E3M505</accession>
<dbReference type="SUPFAM" id="SSF46689">
    <property type="entry name" value="Homeodomain-like"/>
    <property type="match status" value="1"/>
</dbReference>
<keyword evidence="9" id="KW-1185">Reference proteome</keyword>
<dbReference type="InterPro" id="IPR002197">
    <property type="entry name" value="HTH_Fis"/>
</dbReference>
<evidence type="ECO:0000313" key="9">
    <source>
        <dbReference type="Proteomes" id="UP000033115"/>
    </source>
</evidence>
<name>A0A0E3M505_CLOSL</name>
<evidence type="ECO:0000313" key="8">
    <source>
        <dbReference type="EMBL" id="AKA67894.1"/>
    </source>
</evidence>
<dbReference type="EMBL" id="CP009933">
    <property type="protein sequence ID" value="AKA67894.1"/>
    <property type="molecule type" value="Genomic_DNA"/>
</dbReference>
<dbReference type="HOGENOM" id="CLU_000445_8_5_9"/>
<dbReference type="SMART" id="SM00382">
    <property type="entry name" value="AAA"/>
    <property type="match status" value="1"/>
</dbReference>
<evidence type="ECO:0000256" key="5">
    <source>
        <dbReference type="ARBA" id="ARBA00023163"/>
    </source>
</evidence>
<evidence type="ECO:0000259" key="7">
    <source>
        <dbReference type="PROSITE" id="PS50112"/>
    </source>
</evidence>
<dbReference type="GO" id="GO:0006355">
    <property type="term" value="P:regulation of DNA-templated transcription"/>
    <property type="evidence" value="ECO:0007669"/>
    <property type="project" value="InterPro"/>
</dbReference>
<dbReference type="GO" id="GO:0000156">
    <property type="term" value="F:phosphorelay response regulator activity"/>
    <property type="evidence" value="ECO:0007669"/>
    <property type="project" value="InterPro"/>
</dbReference>
<evidence type="ECO:0000259" key="6">
    <source>
        <dbReference type="PROSITE" id="PS50045"/>
    </source>
</evidence>
<dbReference type="InterPro" id="IPR000014">
    <property type="entry name" value="PAS"/>
</dbReference>
<dbReference type="Pfam" id="PF25601">
    <property type="entry name" value="AAA_lid_14"/>
    <property type="match status" value="1"/>
</dbReference>
<dbReference type="SUPFAM" id="SSF52540">
    <property type="entry name" value="P-loop containing nucleoside triphosphate hydrolases"/>
    <property type="match status" value="1"/>
</dbReference>
<dbReference type="PROSITE" id="PS00675">
    <property type="entry name" value="SIGMA54_INTERACT_1"/>
    <property type="match status" value="1"/>
</dbReference>
<dbReference type="CDD" id="cd00009">
    <property type="entry name" value="AAA"/>
    <property type="match status" value="1"/>
</dbReference>
<dbReference type="KEGG" id="csq:CSCA_0769"/>
<dbReference type="Gene3D" id="3.40.50.300">
    <property type="entry name" value="P-loop containing nucleotide triphosphate hydrolases"/>
    <property type="match status" value="1"/>
</dbReference>
<protein>
    <submittedName>
        <fullName evidence="8">Proprionate catabolism activator, Fis family</fullName>
    </submittedName>
</protein>
<dbReference type="Gene3D" id="1.10.8.60">
    <property type="match status" value="1"/>
</dbReference>
<evidence type="ECO:0000256" key="3">
    <source>
        <dbReference type="ARBA" id="ARBA00023015"/>
    </source>
</evidence>
<keyword evidence="3" id="KW-0805">Transcription regulation</keyword>
<dbReference type="Pfam" id="PF00989">
    <property type="entry name" value="PAS"/>
    <property type="match status" value="1"/>
</dbReference>
<dbReference type="InterPro" id="IPR058031">
    <property type="entry name" value="AAA_lid_NorR"/>
</dbReference>
<dbReference type="InterPro" id="IPR027417">
    <property type="entry name" value="P-loop_NTPase"/>
</dbReference>
<dbReference type="InterPro" id="IPR025943">
    <property type="entry name" value="Sigma_54_int_dom_ATP-bd_2"/>
</dbReference>
<dbReference type="Gene3D" id="1.10.10.60">
    <property type="entry name" value="Homeodomain-like"/>
    <property type="match status" value="1"/>
</dbReference>
<gene>
    <name evidence="8" type="ORF">CSCA_0769</name>
</gene>
<dbReference type="PROSITE" id="PS50112">
    <property type="entry name" value="PAS"/>
    <property type="match status" value="1"/>
</dbReference>
<keyword evidence="5" id="KW-0804">Transcription</keyword>
<dbReference type="Pfam" id="PF06506">
    <property type="entry name" value="PrpR_N"/>
    <property type="match status" value="1"/>
</dbReference>
<dbReference type="InterPro" id="IPR009057">
    <property type="entry name" value="Homeodomain-like_sf"/>
</dbReference>
<dbReference type="AlphaFoldDB" id="A0A0E3M505"/>
<evidence type="ECO:0000256" key="4">
    <source>
        <dbReference type="ARBA" id="ARBA00023125"/>
    </source>
</evidence>
<dbReference type="Gene3D" id="3.40.50.2300">
    <property type="match status" value="1"/>
</dbReference>
<keyword evidence="1" id="KW-0547">Nucleotide-binding</keyword>
<dbReference type="GO" id="GO:0005524">
    <property type="term" value="F:ATP binding"/>
    <property type="evidence" value="ECO:0007669"/>
    <property type="project" value="UniProtKB-KW"/>
</dbReference>
<dbReference type="InterPro" id="IPR010524">
    <property type="entry name" value="Sig_transdc_resp-reg_PrpR_N"/>
</dbReference>
<organism evidence="8 9">
    <name type="scientific">Clostridium scatologenes</name>
    <dbReference type="NCBI Taxonomy" id="1548"/>
    <lineage>
        <taxon>Bacteria</taxon>
        <taxon>Bacillati</taxon>
        <taxon>Bacillota</taxon>
        <taxon>Clostridia</taxon>
        <taxon>Eubacteriales</taxon>
        <taxon>Clostridiaceae</taxon>
        <taxon>Clostridium</taxon>
    </lineage>
</organism>
<sequence>MKPILIVAPNSDILKISKRVAKKYKEVSVQLGLIDKAVEIAKKAEHMGVEVLISRGITAKILKEEVPSVALVEMIVSSYDIFSTIAVAKKYGKNIVVLGFKSLVEEVQQIGPILDINLKAYHIEHEEEGELYIKQIISSGEKVDSILGGTVAENIASKFGIHTVHLETGEAAIEKSINEAVRILEISRKEKEKAEQFKAILNHINQGVISINEEGKVTTFNPGAEKITGIIEKDILGKDIIKFMPNTKLIDVVKTGMPILGQLYNIGKTEMLTNDIPIIVDEKVVGAVSTFEDAAKIQEYEQKIRSNLRDKGYVAKYSFSDIIGESEIIKNIKNKSLKYAVTDSTVLIVGESGTGKEMFAQGIHLSSKRKNGPFVALNCGAIPGNLIESELFGYEEGAFTGASRKGKMGLFTEAHGGTIFLDEIGELPIEFQARLLRVIQEREVRPLGSNKVIPIDVRIIAAANKDLLKEIEKGNFRSDLYYRLNILSIKVPTLMERRDDIRIIFKHFLNIMCSRFNKVVKISEKAINILKEYNWPGNIRELENITERLVILSEDEITDELVKEELGDFMHYRDENESSLEHLKQNQILKVLSECKGNQTLAAQKLGISRTHLWRLLKKY</sequence>
<keyword evidence="4" id="KW-0238">DNA-binding</keyword>
<dbReference type="SUPFAM" id="SSF159800">
    <property type="entry name" value="PrpR receptor domain-like"/>
    <property type="match status" value="1"/>
</dbReference>
<dbReference type="PROSITE" id="PS00688">
    <property type="entry name" value="SIGMA54_INTERACT_3"/>
    <property type="match status" value="1"/>
</dbReference>
<dbReference type="CDD" id="cd00130">
    <property type="entry name" value="PAS"/>
    <property type="match status" value="1"/>
</dbReference>
<keyword evidence="2" id="KW-0067">ATP-binding</keyword>
<feature type="domain" description="PAS" evidence="7">
    <location>
        <begin position="193"/>
        <end position="241"/>
    </location>
</feature>
<dbReference type="PROSITE" id="PS50045">
    <property type="entry name" value="SIGMA54_INTERACT_4"/>
    <property type="match status" value="1"/>
</dbReference>
<reference evidence="8 9" key="1">
    <citation type="journal article" date="2015" name="J. Biotechnol.">
        <title>Complete genome sequence of a malodorant-producing acetogen, Clostridium scatologenes ATCC 25775(T).</title>
        <authorList>
            <person name="Zhu Z."/>
            <person name="Guo T."/>
            <person name="Zheng H."/>
            <person name="Song T."/>
            <person name="Ouyang P."/>
            <person name="Xie J."/>
        </authorList>
    </citation>
    <scope>NUCLEOTIDE SEQUENCE [LARGE SCALE GENOMIC DNA]</scope>
    <source>
        <strain evidence="8 9">ATCC 25775</strain>
    </source>
</reference>
<feature type="domain" description="Sigma-54 factor interaction" evidence="6">
    <location>
        <begin position="322"/>
        <end position="551"/>
    </location>
</feature>
<dbReference type="SMART" id="SM00091">
    <property type="entry name" value="PAS"/>
    <property type="match status" value="1"/>
</dbReference>
<dbReference type="PROSITE" id="PS00676">
    <property type="entry name" value="SIGMA54_INTERACT_2"/>
    <property type="match status" value="1"/>
</dbReference>
<dbReference type="RefSeq" id="WP_029159816.1">
    <property type="nucleotide sequence ID" value="NZ_CP009933.1"/>
</dbReference>
<dbReference type="InterPro" id="IPR002078">
    <property type="entry name" value="Sigma_54_int"/>
</dbReference>
<dbReference type="InterPro" id="IPR013767">
    <property type="entry name" value="PAS_fold"/>
</dbReference>
<evidence type="ECO:0000256" key="1">
    <source>
        <dbReference type="ARBA" id="ARBA00022741"/>
    </source>
</evidence>
<dbReference type="Pfam" id="PF00158">
    <property type="entry name" value="Sigma54_activat"/>
    <property type="match status" value="1"/>
</dbReference>
<dbReference type="PANTHER" id="PTHR32071">
    <property type="entry name" value="TRANSCRIPTIONAL REGULATORY PROTEIN"/>
    <property type="match status" value="1"/>
</dbReference>
<dbReference type="Gene3D" id="3.30.450.20">
    <property type="entry name" value="PAS domain"/>
    <property type="match status" value="1"/>
</dbReference>
<dbReference type="InterPro" id="IPR003593">
    <property type="entry name" value="AAA+_ATPase"/>
</dbReference>
<dbReference type="Pfam" id="PF02954">
    <property type="entry name" value="HTH_8"/>
    <property type="match status" value="1"/>
</dbReference>
<evidence type="ECO:0000256" key="2">
    <source>
        <dbReference type="ARBA" id="ARBA00022840"/>
    </source>
</evidence>
<dbReference type="Gene3D" id="3.40.50.10660">
    <property type="entry name" value="PrpR receptor domain-like"/>
    <property type="match status" value="1"/>
</dbReference>
<dbReference type="STRING" id="1548.CSCA_0769"/>
<dbReference type="InterPro" id="IPR025662">
    <property type="entry name" value="Sigma_54_int_dom_ATP-bd_1"/>
</dbReference>
<dbReference type="SUPFAM" id="SSF55785">
    <property type="entry name" value="PYP-like sensor domain (PAS domain)"/>
    <property type="match status" value="1"/>
</dbReference>
<dbReference type="InterPro" id="IPR025944">
    <property type="entry name" value="Sigma_54_int_dom_CS"/>
</dbReference>
<dbReference type="PRINTS" id="PR01590">
    <property type="entry name" value="HTHFIS"/>
</dbReference>
<dbReference type="PANTHER" id="PTHR32071:SF57">
    <property type="entry name" value="C4-DICARBOXYLATE TRANSPORT TRANSCRIPTIONAL REGULATORY PROTEIN DCTD"/>
    <property type="match status" value="1"/>
</dbReference>